<comment type="caution">
    <text evidence="9">The sequence shown here is derived from an EMBL/GenBank/DDBJ whole genome shotgun (WGS) entry which is preliminary data.</text>
</comment>
<dbReference type="PANTHER" id="PTHR42718:SF9">
    <property type="entry name" value="MAJOR FACILITATOR SUPERFAMILY MULTIDRUG TRANSPORTER MFSC"/>
    <property type="match status" value="1"/>
</dbReference>
<feature type="transmembrane region" description="Helical" evidence="7">
    <location>
        <begin position="222"/>
        <end position="245"/>
    </location>
</feature>
<protein>
    <recommendedName>
        <fullName evidence="8">Major facilitator superfamily (MFS) profile domain-containing protein</fullName>
    </recommendedName>
</protein>
<dbReference type="PROSITE" id="PS50850">
    <property type="entry name" value="MFS"/>
    <property type="match status" value="1"/>
</dbReference>
<feature type="domain" description="Major facilitator superfamily (MFS) profile" evidence="8">
    <location>
        <begin position="1"/>
        <end position="246"/>
    </location>
</feature>
<keyword evidence="3 7" id="KW-0812">Transmembrane</keyword>
<evidence type="ECO:0000256" key="5">
    <source>
        <dbReference type="ARBA" id="ARBA00023136"/>
    </source>
</evidence>
<dbReference type="Gene3D" id="1.20.1720.10">
    <property type="entry name" value="Multidrug resistance protein D"/>
    <property type="match status" value="1"/>
</dbReference>
<evidence type="ECO:0000313" key="9">
    <source>
        <dbReference type="EMBL" id="KAJ4247426.1"/>
    </source>
</evidence>
<dbReference type="Pfam" id="PF07690">
    <property type="entry name" value="MFS_1"/>
    <property type="match status" value="1"/>
</dbReference>
<keyword evidence="10" id="KW-1185">Reference proteome</keyword>
<dbReference type="EMBL" id="JAOQAZ010000039">
    <property type="protein sequence ID" value="KAJ4247426.1"/>
    <property type="molecule type" value="Genomic_DNA"/>
</dbReference>
<keyword evidence="4 7" id="KW-1133">Transmembrane helix</keyword>
<comment type="subcellular location">
    <subcellularLocation>
        <location evidence="1">Membrane</location>
        <topology evidence="1">Multi-pass membrane protein</topology>
    </subcellularLocation>
</comment>
<dbReference type="GO" id="GO:0022857">
    <property type="term" value="F:transmembrane transporter activity"/>
    <property type="evidence" value="ECO:0007669"/>
    <property type="project" value="InterPro"/>
</dbReference>
<dbReference type="GO" id="GO:0016020">
    <property type="term" value="C:membrane"/>
    <property type="evidence" value="ECO:0007669"/>
    <property type="project" value="UniProtKB-SubCell"/>
</dbReference>
<dbReference type="OrthoDB" id="2130629at2759"/>
<feature type="transmembrane region" description="Helical" evidence="7">
    <location>
        <begin position="40"/>
        <end position="62"/>
    </location>
</feature>
<gene>
    <name evidence="9" type="ORF">NW762_013101</name>
</gene>
<organism evidence="9 10">
    <name type="scientific">Fusarium torreyae</name>
    <dbReference type="NCBI Taxonomy" id="1237075"/>
    <lineage>
        <taxon>Eukaryota</taxon>
        <taxon>Fungi</taxon>
        <taxon>Dikarya</taxon>
        <taxon>Ascomycota</taxon>
        <taxon>Pezizomycotina</taxon>
        <taxon>Sordariomycetes</taxon>
        <taxon>Hypocreomycetidae</taxon>
        <taxon>Hypocreales</taxon>
        <taxon>Nectriaceae</taxon>
        <taxon>Fusarium</taxon>
    </lineage>
</organism>
<evidence type="ECO:0000256" key="6">
    <source>
        <dbReference type="ARBA" id="ARBA00023180"/>
    </source>
</evidence>
<dbReference type="AlphaFoldDB" id="A0A9W8RMJ1"/>
<evidence type="ECO:0000256" key="1">
    <source>
        <dbReference type="ARBA" id="ARBA00004141"/>
    </source>
</evidence>
<feature type="transmembrane region" description="Helical" evidence="7">
    <location>
        <begin position="105"/>
        <end position="128"/>
    </location>
</feature>
<evidence type="ECO:0000313" key="10">
    <source>
        <dbReference type="Proteomes" id="UP001152049"/>
    </source>
</evidence>
<keyword evidence="2" id="KW-0813">Transport</keyword>
<feature type="transmembrane region" description="Helical" evidence="7">
    <location>
        <begin position="180"/>
        <end position="198"/>
    </location>
</feature>
<name>A0A9W8RMJ1_9HYPO</name>
<evidence type="ECO:0000256" key="2">
    <source>
        <dbReference type="ARBA" id="ARBA00022448"/>
    </source>
</evidence>
<evidence type="ECO:0000259" key="8">
    <source>
        <dbReference type="PROSITE" id="PS50850"/>
    </source>
</evidence>
<proteinExistence type="predicted"/>
<feature type="transmembrane region" description="Helical" evidence="7">
    <location>
        <begin position="148"/>
        <end position="168"/>
    </location>
</feature>
<feature type="transmembrane region" description="Helical" evidence="7">
    <location>
        <begin position="74"/>
        <end position="93"/>
    </location>
</feature>
<reference evidence="9" key="1">
    <citation type="submission" date="2022-09" db="EMBL/GenBank/DDBJ databases">
        <title>Fusarium specimens isolated from Avocado Roots.</title>
        <authorList>
            <person name="Stajich J."/>
            <person name="Roper C."/>
            <person name="Heimlech-Rivalta G."/>
        </authorList>
    </citation>
    <scope>NUCLEOTIDE SEQUENCE</scope>
    <source>
        <strain evidence="9">CF00136</strain>
    </source>
</reference>
<dbReference type="InterPro" id="IPR036259">
    <property type="entry name" value="MFS_trans_sf"/>
</dbReference>
<evidence type="ECO:0000256" key="7">
    <source>
        <dbReference type="SAM" id="Phobius"/>
    </source>
</evidence>
<keyword evidence="5 7" id="KW-0472">Membrane</keyword>
<dbReference type="InterPro" id="IPR011701">
    <property type="entry name" value="MFS"/>
</dbReference>
<feature type="transmembrane region" description="Helical" evidence="7">
    <location>
        <begin position="15"/>
        <end position="34"/>
    </location>
</feature>
<dbReference type="SUPFAM" id="SSF103473">
    <property type="entry name" value="MFS general substrate transporter"/>
    <property type="match status" value="1"/>
</dbReference>
<dbReference type="PANTHER" id="PTHR42718">
    <property type="entry name" value="MAJOR FACILITATOR SUPERFAMILY MULTIDRUG TRANSPORTER MFSC"/>
    <property type="match status" value="1"/>
</dbReference>
<keyword evidence="6" id="KW-0325">Glycoprotein</keyword>
<dbReference type="Proteomes" id="UP001152049">
    <property type="component" value="Unassembled WGS sequence"/>
</dbReference>
<accession>A0A9W8RMJ1</accession>
<evidence type="ECO:0000256" key="4">
    <source>
        <dbReference type="ARBA" id="ARBA00022989"/>
    </source>
</evidence>
<evidence type="ECO:0000256" key="3">
    <source>
        <dbReference type="ARBA" id="ARBA00022692"/>
    </source>
</evidence>
<sequence>MLLWGRLADVHGRRLCFLSGSVIFTLSTLCLPWSRYEIPLYVLRATQGMSAAAIMPSGIGIMASTFPPGPSRNLAYITMSALASLGSVCGSLMGGFVGSALGWKWVFWIPAIASACITASGFAVTAGASMRTATQAQNHQREGSTKPYIDWIGGILISCGLTLLLVAMTQANVVGWSTPWIPPLLAVSVLSLGGFVFYQRQLEKNSDRSPLMRMSLFKKKQFSALFILVGCFYASFNGFLVFVTYL</sequence>
<dbReference type="InterPro" id="IPR020846">
    <property type="entry name" value="MFS_dom"/>
</dbReference>